<dbReference type="PANTHER" id="PTHR43422">
    <property type="entry name" value="THIAMINE THIAZOLE SYNTHASE"/>
    <property type="match status" value="1"/>
</dbReference>
<evidence type="ECO:0000313" key="1">
    <source>
        <dbReference type="EMBL" id="TQR87826.1"/>
    </source>
</evidence>
<name>A0A544W6G7_9MYCO</name>
<comment type="caution">
    <text evidence="1">The sequence shown here is derived from an EMBL/GenBank/DDBJ whole genome shotgun (WGS) entry which is preliminary data.</text>
</comment>
<dbReference type="Proteomes" id="UP000315759">
    <property type="component" value="Unassembled WGS sequence"/>
</dbReference>
<protein>
    <submittedName>
        <fullName evidence="1">2-polyprenyl-6-methoxyphenol hydroxylase-like oxidoreductase</fullName>
    </submittedName>
</protein>
<keyword evidence="2" id="KW-1185">Reference proteome</keyword>
<proteinExistence type="predicted"/>
<dbReference type="AlphaFoldDB" id="A0A544W6G7"/>
<gene>
    <name evidence="1" type="ORF">D8S82_04235</name>
</gene>
<dbReference type="SUPFAM" id="SSF51905">
    <property type="entry name" value="FAD/NAD(P)-binding domain"/>
    <property type="match status" value="1"/>
</dbReference>
<accession>A0A544W6G7</accession>
<organism evidence="1 2">
    <name type="scientific">Mycolicibacterium hodleri</name>
    <dbReference type="NCBI Taxonomy" id="49897"/>
    <lineage>
        <taxon>Bacteria</taxon>
        <taxon>Bacillati</taxon>
        <taxon>Actinomycetota</taxon>
        <taxon>Actinomycetes</taxon>
        <taxon>Mycobacteriales</taxon>
        <taxon>Mycobacteriaceae</taxon>
        <taxon>Mycolicibacterium</taxon>
    </lineage>
</organism>
<reference evidence="1 2" key="1">
    <citation type="submission" date="2018-10" db="EMBL/GenBank/DDBJ databases">
        <title>Draft genome of Mycobacterium hodleri strain B.</title>
        <authorList>
            <person name="Amande T.J."/>
            <person name="Mcgenity T.J."/>
        </authorList>
    </citation>
    <scope>NUCLEOTIDE SEQUENCE [LARGE SCALE GENOMIC DNA]</scope>
    <source>
        <strain evidence="1 2">B</strain>
    </source>
</reference>
<dbReference type="Gene3D" id="3.50.50.60">
    <property type="entry name" value="FAD/NAD(P)-binding domain"/>
    <property type="match status" value="1"/>
</dbReference>
<dbReference type="PANTHER" id="PTHR43422:SF3">
    <property type="entry name" value="THIAMINE THIAZOLE SYNTHASE"/>
    <property type="match status" value="1"/>
</dbReference>
<dbReference type="InterPro" id="IPR036188">
    <property type="entry name" value="FAD/NAD-bd_sf"/>
</dbReference>
<dbReference type="EMBL" id="VIFX01000004">
    <property type="protein sequence ID" value="TQR87826.1"/>
    <property type="molecule type" value="Genomic_DNA"/>
</dbReference>
<evidence type="ECO:0000313" key="2">
    <source>
        <dbReference type="Proteomes" id="UP000315759"/>
    </source>
</evidence>
<dbReference type="RefSeq" id="WP_142550872.1">
    <property type="nucleotide sequence ID" value="NZ_VIFX01000004.1"/>
</dbReference>
<sequence>MERRGEHAVVLGASMGGLLAARVLSDFYDRVTVVERDELTDQAVPRRGVPQSRQPHVLLSRCGEIAEELFPGLLGELVADGAHCWNDGDLSRFHVFFGGHLVTRTGSIPNPGALITHHASRPFIECHVRRRLRRIPNVSMLDRHDIVDLTASDGRVTGVLLHRHADHSAVVLDADLTVDATGRGSRTPTVLQRLGYGRPEEQELAVHVTYSSVPVRIPAGTLREHTFARLFEPGRPHGFVMFRAEDERWIVGAGTLGSVEPPTTQAEIVDFGADWAPPDALAAARAAESLGEVCRHRFPANRWRRYDRMERMPDGLLVVGDAVSSFNPIYGQGMTIASMEALVLRDCLRRGDVELPRRFHRASAKKIRVAWQTAVGSDLALPEIPGPRTMTTRLTNAYVGRVLAAAESDPFVAQEFLRVTGMLTTPARLLRPDFVAHVARASRRQRVQPVLAATR</sequence>